<comment type="caution">
    <text evidence="6">The sequence shown here is derived from an EMBL/GenBank/DDBJ whole genome shotgun (WGS) entry which is preliminary data.</text>
</comment>
<evidence type="ECO:0000313" key="7">
    <source>
        <dbReference type="Proteomes" id="UP000996601"/>
    </source>
</evidence>
<keyword evidence="4" id="KW-0804">Transcription</keyword>
<protein>
    <submittedName>
        <fullName evidence="6">LysR family transcriptional regulator</fullName>
    </submittedName>
</protein>
<reference evidence="6" key="1">
    <citation type="submission" date="2021-07" db="EMBL/GenBank/DDBJ databases">
        <title>Shinella sp. nov., a novel member of the genus Shinella from water.</title>
        <authorList>
            <person name="Deng Y."/>
        </authorList>
    </citation>
    <scope>NUCLEOTIDE SEQUENCE</scope>
    <source>
        <strain evidence="6">CPCC 100929</strain>
    </source>
</reference>
<dbReference type="Gene3D" id="1.10.10.10">
    <property type="entry name" value="Winged helix-like DNA-binding domain superfamily/Winged helix DNA-binding domain"/>
    <property type="match status" value="1"/>
</dbReference>
<keyword evidence="7" id="KW-1185">Reference proteome</keyword>
<dbReference type="InterPro" id="IPR036390">
    <property type="entry name" value="WH_DNA-bd_sf"/>
</dbReference>
<feature type="domain" description="HTH lysR-type" evidence="5">
    <location>
        <begin position="20"/>
        <end position="77"/>
    </location>
</feature>
<dbReference type="Pfam" id="PF00126">
    <property type="entry name" value="HTH_1"/>
    <property type="match status" value="1"/>
</dbReference>
<dbReference type="InterPro" id="IPR005119">
    <property type="entry name" value="LysR_subst-bd"/>
</dbReference>
<evidence type="ECO:0000256" key="1">
    <source>
        <dbReference type="ARBA" id="ARBA00009437"/>
    </source>
</evidence>
<dbReference type="PANTHER" id="PTHR30537">
    <property type="entry name" value="HTH-TYPE TRANSCRIPTIONAL REGULATOR"/>
    <property type="match status" value="1"/>
</dbReference>
<proteinExistence type="inferred from homology"/>
<evidence type="ECO:0000313" key="6">
    <source>
        <dbReference type="EMBL" id="MCQ4632539.1"/>
    </source>
</evidence>
<dbReference type="Proteomes" id="UP000996601">
    <property type="component" value="Unassembled WGS sequence"/>
</dbReference>
<evidence type="ECO:0000256" key="4">
    <source>
        <dbReference type="ARBA" id="ARBA00023163"/>
    </source>
</evidence>
<evidence type="ECO:0000256" key="3">
    <source>
        <dbReference type="ARBA" id="ARBA00023125"/>
    </source>
</evidence>
<dbReference type="Gene3D" id="3.40.190.10">
    <property type="entry name" value="Periplasmic binding protein-like II"/>
    <property type="match status" value="2"/>
</dbReference>
<accession>A0ABT1RBT0</accession>
<keyword evidence="2" id="KW-0805">Transcription regulation</keyword>
<evidence type="ECO:0000259" key="5">
    <source>
        <dbReference type="PROSITE" id="PS50931"/>
    </source>
</evidence>
<dbReference type="EMBL" id="WHSB02000008">
    <property type="protein sequence ID" value="MCQ4632539.1"/>
    <property type="molecule type" value="Genomic_DNA"/>
</dbReference>
<gene>
    <name evidence="6" type="ORF">GB927_021020</name>
</gene>
<name>A0ABT1RBT0_9HYPH</name>
<sequence>MAAKDAPSLPAGRPRAAAALPLNALRAFDAVARRGSLRAAADELRVVPGAVRQQMASLEDSLGVALLSREGGRVALTHAGRRFADAVAVALDILTRAADEITDAERRRRIRLGAPMPFAANWLIPRLPRLMADLPALEIDIIPVDVAFTLADRPDLDALIVGGEYRPLPDIAAFGFMKDEFGLVGTPAEAAKLQSAVDGGEASAAVAIVARDVAYLLDDWFRESGTPPLRFHKRFETETLELAIAAAKAGLGIVAAPRASIERELAEGLLVAPLGFVARPVGYRLCCRSMDAEGKAILALRTWLTREGAGKLPGSAE</sequence>
<dbReference type="Pfam" id="PF03466">
    <property type="entry name" value="LysR_substrate"/>
    <property type="match status" value="1"/>
</dbReference>
<organism evidence="6 7">
    <name type="scientific">Shinella lacus</name>
    <dbReference type="NCBI Taxonomy" id="2654216"/>
    <lineage>
        <taxon>Bacteria</taxon>
        <taxon>Pseudomonadati</taxon>
        <taxon>Pseudomonadota</taxon>
        <taxon>Alphaproteobacteria</taxon>
        <taxon>Hyphomicrobiales</taxon>
        <taxon>Rhizobiaceae</taxon>
        <taxon>Shinella</taxon>
    </lineage>
</organism>
<dbReference type="InterPro" id="IPR036388">
    <property type="entry name" value="WH-like_DNA-bd_sf"/>
</dbReference>
<dbReference type="SUPFAM" id="SSF46785">
    <property type="entry name" value="Winged helix' DNA-binding domain"/>
    <property type="match status" value="1"/>
</dbReference>
<evidence type="ECO:0000256" key="2">
    <source>
        <dbReference type="ARBA" id="ARBA00023015"/>
    </source>
</evidence>
<dbReference type="PROSITE" id="PS50931">
    <property type="entry name" value="HTH_LYSR"/>
    <property type="match status" value="1"/>
</dbReference>
<comment type="similarity">
    <text evidence="1">Belongs to the LysR transcriptional regulatory family.</text>
</comment>
<dbReference type="InterPro" id="IPR000847">
    <property type="entry name" value="LysR_HTH_N"/>
</dbReference>
<keyword evidence="3" id="KW-0238">DNA-binding</keyword>
<dbReference type="RefSeq" id="WP_256119172.1">
    <property type="nucleotide sequence ID" value="NZ_WHSB02000008.1"/>
</dbReference>
<dbReference type="SUPFAM" id="SSF53850">
    <property type="entry name" value="Periplasmic binding protein-like II"/>
    <property type="match status" value="1"/>
</dbReference>
<dbReference type="PANTHER" id="PTHR30537:SF5">
    <property type="entry name" value="HTH-TYPE TRANSCRIPTIONAL ACTIVATOR TTDR-RELATED"/>
    <property type="match status" value="1"/>
</dbReference>
<dbReference type="InterPro" id="IPR058163">
    <property type="entry name" value="LysR-type_TF_proteobact-type"/>
</dbReference>